<evidence type="ECO:0000256" key="1">
    <source>
        <dbReference type="ARBA" id="ARBA00022741"/>
    </source>
</evidence>
<keyword evidence="8" id="KW-1185">Reference proteome</keyword>
<dbReference type="InterPro" id="IPR041679">
    <property type="entry name" value="DNA2/NAM7-like_C"/>
</dbReference>
<dbReference type="Proteomes" id="UP001363151">
    <property type="component" value="Unassembled WGS sequence"/>
</dbReference>
<protein>
    <submittedName>
        <fullName evidence="7">Nonsense-mediated decay protein</fullName>
    </submittedName>
</protein>
<evidence type="ECO:0000256" key="3">
    <source>
        <dbReference type="ARBA" id="ARBA00022806"/>
    </source>
</evidence>
<evidence type="ECO:0000313" key="8">
    <source>
        <dbReference type="Proteomes" id="UP001363151"/>
    </source>
</evidence>
<name>A0ABR1FP45_AURAN</name>
<evidence type="ECO:0000256" key="5">
    <source>
        <dbReference type="SAM" id="MobiDB-lite"/>
    </source>
</evidence>
<keyword evidence="4" id="KW-0067">ATP-binding</keyword>
<reference evidence="7 8" key="1">
    <citation type="submission" date="2024-03" db="EMBL/GenBank/DDBJ databases">
        <title>Aureococcus anophagefferens CCMP1851 and Kratosvirus quantuckense: Draft genome of a second virus-susceptible host strain in the model system.</title>
        <authorList>
            <person name="Chase E."/>
            <person name="Truchon A.R."/>
            <person name="Schepens W."/>
            <person name="Wilhelm S.W."/>
        </authorList>
    </citation>
    <scope>NUCLEOTIDE SEQUENCE [LARGE SCALE GENOMIC DNA]</scope>
    <source>
        <strain evidence="7 8">CCMP1851</strain>
    </source>
</reference>
<evidence type="ECO:0000259" key="6">
    <source>
        <dbReference type="Pfam" id="PF13087"/>
    </source>
</evidence>
<evidence type="ECO:0000256" key="4">
    <source>
        <dbReference type="ARBA" id="ARBA00022840"/>
    </source>
</evidence>
<dbReference type="InterPro" id="IPR027417">
    <property type="entry name" value="P-loop_NTPase"/>
</dbReference>
<dbReference type="Pfam" id="PF13087">
    <property type="entry name" value="AAA_12"/>
    <property type="match status" value="1"/>
</dbReference>
<keyword evidence="3" id="KW-0347">Helicase</keyword>
<keyword evidence="2" id="KW-0378">Hydrolase</keyword>
<dbReference type="EMBL" id="JBBJCI010000308">
    <property type="protein sequence ID" value="KAK7234747.1"/>
    <property type="molecule type" value="Genomic_DNA"/>
</dbReference>
<proteinExistence type="predicted"/>
<dbReference type="InterPro" id="IPR047187">
    <property type="entry name" value="SF1_C_Upf1"/>
</dbReference>
<feature type="domain" description="DNA2/NAM7 helicase-like C-terminal" evidence="6">
    <location>
        <begin position="123"/>
        <end position="320"/>
    </location>
</feature>
<sequence>MPLFQRESSTTSKRGIAASKSELLARLAEFSAVDDSAYLSEEGFVEARRAAVRRQRRLVRRSDEDSGFLCAPSTRKSSQRHRVWQPDDVRAPWIEYDRLVLVGDQCQLPPTVLDAKQGEVAKPLFTRLLATVRPHLLDTQYRMHPVLSAFANDAVYAGRLCDGVHPRDRALEDRVLRSVGAAVGAEGLAAALPFALVHVPGRERDDAASKSNDDEAAAVARAVGACLAGGLAPADIAVLSPYSAQVRAVRRALRNAGVDCAAVGLEVSSVDAIQGREKEVVILSTVRANAEGKLGFVADWRRLNVALTRARRCALVLGDVRTLAADPEIWRPFLSWALAAGVANRGAVEALRGEKLAYDLAKVRTHAIRRTPSLGADYLPAPVLDEVDKWASKPATDSVFDDAYATAQADREADLAKIASAASLVSLASQQDSVKDAWDDSDSDDAGATKDGGWGDDDA</sequence>
<feature type="region of interest" description="Disordered" evidence="5">
    <location>
        <begin position="431"/>
        <end position="459"/>
    </location>
</feature>
<evidence type="ECO:0000313" key="7">
    <source>
        <dbReference type="EMBL" id="KAK7234747.1"/>
    </source>
</evidence>
<keyword evidence="1" id="KW-0547">Nucleotide-binding</keyword>
<dbReference type="InterPro" id="IPR050534">
    <property type="entry name" value="Coronavir_polyprotein_1ab"/>
</dbReference>
<dbReference type="PANTHER" id="PTHR43788:SF18">
    <property type="entry name" value="R3H DOMAIN-CONTAINING PROTEIN"/>
    <property type="match status" value="1"/>
</dbReference>
<dbReference type="SUPFAM" id="SSF52540">
    <property type="entry name" value="P-loop containing nucleoside triphosphate hydrolases"/>
    <property type="match status" value="1"/>
</dbReference>
<dbReference type="PANTHER" id="PTHR43788">
    <property type="entry name" value="DNA2/NAM7 HELICASE FAMILY MEMBER"/>
    <property type="match status" value="1"/>
</dbReference>
<dbReference type="Gene3D" id="3.40.50.300">
    <property type="entry name" value="P-loop containing nucleotide triphosphate hydrolases"/>
    <property type="match status" value="2"/>
</dbReference>
<organism evidence="7 8">
    <name type="scientific">Aureococcus anophagefferens</name>
    <name type="common">Harmful bloom alga</name>
    <dbReference type="NCBI Taxonomy" id="44056"/>
    <lineage>
        <taxon>Eukaryota</taxon>
        <taxon>Sar</taxon>
        <taxon>Stramenopiles</taxon>
        <taxon>Ochrophyta</taxon>
        <taxon>Pelagophyceae</taxon>
        <taxon>Pelagomonadales</taxon>
        <taxon>Pelagomonadaceae</taxon>
        <taxon>Aureococcus</taxon>
    </lineage>
</organism>
<evidence type="ECO:0000256" key="2">
    <source>
        <dbReference type="ARBA" id="ARBA00022801"/>
    </source>
</evidence>
<comment type="caution">
    <text evidence="7">The sequence shown here is derived from an EMBL/GenBank/DDBJ whole genome shotgun (WGS) entry which is preliminary data.</text>
</comment>
<gene>
    <name evidence="7" type="ORF">SO694_0029602</name>
</gene>
<dbReference type="CDD" id="cd18808">
    <property type="entry name" value="SF1_C_Upf1"/>
    <property type="match status" value="1"/>
</dbReference>
<accession>A0ABR1FP45</accession>